<keyword evidence="2" id="KW-0472">Membrane</keyword>
<dbReference type="InterPro" id="IPR033616">
    <property type="entry name" value="BLTP1"/>
</dbReference>
<dbReference type="GO" id="GO:0048488">
    <property type="term" value="P:synaptic vesicle endocytosis"/>
    <property type="evidence" value="ECO:0007669"/>
    <property type="project" value="TreeGrafter"/>
</dbReference>
<evidence type="ECO:0008006" key="8">
    <source>
        <dbReference type="Google" id="ProtNLM"/>
    </source>
</evidence>
<feature type="compositionally biased region" description="Basic residues" evidence="1">
    <location>
        <begin position="1322"/>
        <end position="1331"/>
    </location>
</feature>
<dbReference type="Proteomes" id="UP000030759">
    <property type="component" value="Unassembled WGS sequence"/>
</dbReference>
<feature type="domain" description="Bridge-like lipid transfer protein family member 1 middle region" evidence="4">
    <location>
        <begin position="1776"/>
        <end position="2721"/>
    </location>
</feature>
<feature type="compositionally biased region" description="Polar residues" evidence="1">
    <location>
        <begin position="2016"/>
        <end position="2028"/>
    </location>
</feature>
<feature type="region of interest" description="Disordered" evidence="1">
    <location>
        <begin position="1070"/>
        <end position="1111"/>
    </location>
</feature>
<dbReference type="GO" id="GO:0098793">
    <property type="term" value="C:presynapse"/>
    <property type="evidence" value="ECO:0007669"/>
    <property type="project" value="GOC"/>
</dbReference>
<feature type="compositionally biased region" description="Basic and acidic residues" evidence="1">
    <location>
        <begin position="1485"/>
        <end position="1494"/>
    </location>
</feature>
<feature type="compositionally biased region" description="Low complexity" evidence="1">
    <location>
        <begin position="1027"/>
        <end position="1041"/>
    </location>
</feature>
<dbReference type="Pfam" id="PF20413">
    <property type="entry name" value="BLTP1_N"/>
    <property type="match status" value="1"/>
</dbReference>
<evidence type="ECO:0000259" key="5">
    <source>
        <dbReference type="Pfam" id="PF25040"/>
    </source>
</evidence>
<feature type="domain" description="Bridge-like lipid transfer protein family member 1 N-terminal" evidence="3">
    <location>
        <begin position="299"/>
        <end position="805"/>
    </location>
</feature>
<dbReference type="PANTHER" id="PTHR31640">
    <property type="entry name" value="TRANSMEMBRANE PROTEIN KIAA1109"/>
    <property type="match status" value="1"/>
</dbReference>
<dbReference type="Pfam" id="PF25040">
    <property type="entry name" value="BLTP1_C"/>
    <property type="match status" value="1"/>
</dbReference>
<proteinExistence type="predicted"/>
<feature type="compositionally biased region" description="Basic and acidic residues" evidence="1">
    <location>
        <begin position="1049"/>
        <end position="1058"/>
    </location>
</feature>
<feature type="region of interest" description="Disordered" evidence="1">
    <location>
        <begin position="3273"/>
        <end position="3325"/>
    </location>
</feature>
<feature type="region of interest" description="Disordered" evidence="1">
    <location>
        <begin position="1817"/>
        <end position="1846"/>
    </location>
</feature>
<feature type="compositionally biased region" description="Pro residues" evidence="1">
    <location>
        <begin position="579"/>
        <end position="589"/>
    </location>
</feature>
<feature type="compositionally biased region" description="Polar residues" evidence="1">
    <location>
        <begin position="2598"/>
        <end position="2613"/>
    </location>
</feature>
<keyword evidence="2" id="KW-0812">Transmembrane</keyword>
<evidence type="ECO:0000256" key="2">
    <source>
        <dbReference type="SAM" id="Phobius"/>
    </source>
</evidence>
<feature type="compositionally biased region" description="Polar residues" evidence="1">
    <location>
        <begin position="3273"/>
        <end position="3298"/>
    </location>
</feature>
<feature type="region of interest" description="Disordered" evidence="1">
    <location>
        <begin position="1322"/>
        <end position="1349"/>
    </location>
</feature>
<feature type="region of interest" description="Disordered" evidence="1">
    <location>
        <begin position="2577"/>
        <end position="2616"/>
    </location>
</feature>
<reference evidence="7" key="1">
    <citation type="journal article" date="2013" name="Nat. Biotechnol.">
        <title>Chinese hamster genome sequenced from sorted chromosomes.</title>
        <authorList>
            <person name="Brinkrolf K."/>
            <person name="Rupp O."/>
            <person name="Laux H."/>
            <person name="Kollin F."/>
            <person name="Ernst W."/>
            <person name="Linke B."/>
            <person name="Kofler R."/>
            <person name="Romand S."/>
            <person name="Hesse F."/>
            <person name="Budach W.E."/>
            <person name="Galosy S."/>
            <person name="Muller D."/>
            <person name="Noll T."/>
            <person name="Wienberg J."/>
            <person name="Jostock T."/>
            <person name="Leonard M."/>
            <person name="Grillari J."/>
            <person name="Tauch A."/>
            <person name="Goesmann A."/>
            <person name="Helk B."/>
            <person name="Mott J.E."/>
            <person name="Puhler A."/>
            <person name="Borth N."/>
        </authorList>
    </citation>
    <scope>NUCLEOTIDE SEQUENCE [LARGE SCALE GENOMIC DNA]</scope>
    <source>
        <strain evidence="7">17A/GY</strain>
    </source>
</reference>
<feature type="region of interest" description="Disordered" evidence="1">
    <location>
        <begin position="1914"/>
        <end position="1937"/>
    </location>
</feature>
<evidence type="ECO:0000313" key="6">
    <source>
        <dbReference type="EMBL" id="ERE87646.1"/>
    </source>
</evidence>
<evidence type="ECO:0000256" key="1">
    <source>
        <dbReference type="SAM" id="MobiDB-lite"/>
    </source>
</evidence>
<feature type="compositionally biased region" description="Low complexity" evidence="1">
    <location>
        <begin position="2268"/>
        <end position="2287"/>
    </location>
</feature>
<name>A0A061IMY2_CRIGR</name>
<feature type="region of interest" description="Disordered" evidence="1">
    <location>
        <begin position="2049"/>
        <end position="2069"/>
    </location>
</feature>
<organism evidence="6 7">
    <name type="scientific">Cricetulus griseus</name>
    <name type="common">Chinese hamster</name>
    <name type="synonym">Cricetulus barabensis griseus</name>
    <dbReference type="NCBI Taxonomy" id="10029"/>
    <lineage>
        <taxon>Eukaryota</taxon>
        <taxon>Metazoa</taxon>
        <taxon>Chordata</taxon>
        <taxon>Craniata</taxon>
        <taxon>Vertebrata</taxon>
        <taxon>Euteleostomi</taxon>
        <taxon>Mammalia</taxon>
        <taxon>Eutheria</taxon>
        <taxon>Euarchontoglires</taxon>
        <taxon>Glires</taxon>
        <taxon>Rodentia</taxon>
        <taxon>Myomorpha</taxon>
        <taxon>Muroidea</taxon>
        <taxon>Cricetidae</taxon>
        <taxon>Cricetinae</taxon>
        <taxon>Cricetulus</taxon>
    </lineage>
</organism>
<keyword evidence="2" id="KW-1133">Transmembrane helix</keyword>
<feature type="compositionally biased region" description="Polar residues" evidence="1">
    <location>
        <begin position="2247"/>
        <end position="2257"/>
    </location>
</feature>
<protein>
    <recommendedName>
        <fullName evidence="8">KIAA1109</fullName>
    </recommendedName>
</protein>
<feature type="compositionally biased region" description="Polar residues" evidence="1">
    <location>
        <begin position="1079"/>
        <end position="1104"/>
    </location>
</feature>
<feature type="region of interest" description="Disordered" evidence="1">
    <location>
        <begin position="3202"/>
        <end position="3249"/>
    </location>
</feature>
<evidence type="ECO:0000313" key="7">
    <source>
        <dbReference type="Proteomes" id="UP000030759"/>
    </source>
</evidence>
<evidence type="ECO:0000259" key="3">
    <source>
        <dbReference type="Pfam" id="PF20413"/>
    </source>
</evidence>
<feature type="region of interest" description="Disordered" evidence="1">
    <location>
        <begin position="2016"/>
        <end position="2036"/>
    </location>
</feature>
<feature type="region of interest" description="Disordered" evidence="1">
    <location>
        <begin position="1728"/>
        <end position="1776"/>
    </location>
</feature>
<dbReference type="InterPro" id="IPR047104">
    <property type="entry name" value="BLTP1_N"/>
</dbReference>
<feature type="compositionally biased region" description="Polar residues" evidence="1">
    <location>
        <begin position="1760"/>
        <end position="1773"/>
    </location>
</feature>
<feature type="domain" description="Bridge-like lipid transfer protein family member 1 C-terminal" evidence="5">
    <location>
        <begin position="2811"/>
        <end position="3409"/>
    </location>
</feature>
<dbReference type="InterPro" id="IPR056741">
    <property type="entry name" value="BLTP1_M"/>
</dbReference>
<feature type="compositionally biased region" description="Polar residues" evidence="1">
    <location>
        <begin position="1732"/>
        <end position="1749"/>
    </location>
</feature>
<gene>
    <name evidence="6" type="ORF">H671_1g3636</name>
</gene>
<feature type="region of interest" description="Disordered" evidence="1">
    <location>
        <begin position="1478"/>
        <end position="1498"/>
    </location>
</feature>
<dbReference type="Pfam" id="PF25039">
    <property type="entry name" value="BLTP1_M"/>
    <property type="match status" value="1"/>
</dbReference>
<feature type="region of interest" description="Disordered" evidence="1">
    <location>
        <begin position="1019"/>
        <end position="1058"/>
    </location>
</feature>
<feature type="transmembrane region" description="Helical" evidence="2">
    <location>
        <begin position="27"/>
        <end position="46"/>
    </location>
</feature>
<feature type="region of interest" description="Disordered" evidence="1">
    <location>
        <begin position="1200"/>
        <end position="1226"/>
    </location>
</feature>
<dbReference type="EMBL" id="KE667058">
    <property type="protein sequence ID" value="ERE87646.1"/>
    <property type="molecule type" value="Genomic_DNA"/>
</dbReference>
<dbReference type="InterPro" id="IPR056742">
    <property type="entry name" value="BLTP1_C"/>
</dbReference>
<evidence type="ECO:0000259" key="4">
    <source>
        <dbReference type="Pfam" id="PF25039"/>
    </source>
</evidence>
<feature type="compositionally biased region" description="Basic and acidic residues" evidence="1">
    <location>
        <begin position="2292"/>
        <end position="2314"/>
    </location>
</feature>
<feature type="region of interest" description="Disordered" evidence="1">
    <location>
        <begin position="562"/>
        <end position="592"/>
    </location>
</feature>
<feature type="compositionally biased region" description="Polar residues" evidence="1">
    <location>
        <begin position="2049"/>
        <end position="2067"/>
    </location>
</feature>
<feature type="region of interest" description="Disordered" evidence="1">
    <location>
        <begin position="2247"/>
        <end position="2326"/>
    </location>
</feature>
<accession>A0A061IMY2</accession>
<feature type="region of interest" description="Disordered" evidence="1">
    <location>
        <begin position="1144"/>
        <end position="1177"/>
    </location>
</feature>
<dbReference type="PANTHER" id="PTHR31640:SF1">
    <property type="entry name" value="BRIDGE-LIKE LIPID TRANSFER PROTEIN FAMILY MEMBER 1"/>
    <property type="match status" value="1"/>
</dbReference>
<sequence length="3409" mass="378629">MDQRKNDSIVPSITQLEDFLTEHNSNVVWLLVATILSCGWIIYLTYYNSRNVGLILTLVLNRLYKHGYIHIGSFSFSVLSGKVMVREIYYITEDMSIRIQDGFIIFRWWKMYNPKQKQHDPKAETRLYITVNDFEFHVYNRSDLYGRLQELFGLEPTIIPAKKDDDKTRENGRTRTQSKIERVKVKTESQDPTSSWRSLIPVIKVNVSTGRLAFGNHYQPQTLCINFDDAFLTYTTKPPSSHLDQFMHIVKGKLENVRVMLVPSPRYVGLQNDEPPRLMGEGFVVMQSNDVDIYYYMDEPGYTPAIKGQLLHVDATTSMQYRTLLEAEMLAFHINASYPRIWNMPQTWQCELEVYKATYHFIFAQKNFFTDLIQDWSSDNAPDIFSFVPYTWNFKIMFHQFEMIWAANQHNWIDCSTKQQENVYLAACGETLNIDFSLPFTDFVPATCNTRFSLRGEDVDLHLFLPDCHPSKYSLFMLVKNCHPNKMAPETGIPAECQSGQKTVKPKWRNITQEKAGWVECWTVPSVMLTINYTWHPIYPQKADEQLKQSLSEMEETMLSVLRPAQKTSERVVSSPSTSPRPPVDPSELPPDKLHVEMELSPDSQITLYGPLLNAFLCIKENYFGEDDMYMDFEEVISSPVLSLSTSSSSGWTAVGMDNDKKENESSAKSIHPLALRPWDITVLVNLYKVHGRLPVHGSTDGPECPTAFLERLCFEMKKGFRETMLQLVLSPLNVFISDNYQRPPVDEVLREGHINLSGLQLRAHAMFSAEGLPLGSDSLEYAWLIDVQTGNLTAKVTAPQLSCIPGPCPTSDDLKYTMTRLAVDGADIYIVEHGCATNIKMGAVRVANCNLHNQSVGEGISAAIQDFQVRQYIEQLNNCRIGLQPAVLRRAYWLEAGSANLGLITVDIALAADHHSKHEAQRHFLETHDARTKRFFGGTVTGLDFFKLEELTPSSSSAFSSTSAESDMYYGQSLLQPGEWIITKEIPKTVDGNMNGMKRKEWENKSVGIEVERKTQHLSLQVPLRSHSSSSSSEENSSSSAAQPLLAGEKESPSSVADDHLVQKDFLHGTKRDDGQASVPTEISGTSPVSPNTQDKSVGQSPLRSPLKRQASVCSTRLGSTKSLTAAFYGDKQPVTVGVQFSSDVSRSDENVLDSPKQRRSFGSFPYTPSADSNSFHQYRSMDSSMSMADSEAYFSAAEEFEPISSDEGPGTYPGRKKKKKQMQQIDYSRGSIYHSVEGPLTVHGESITDPRTLPFKTHPSQASFVSALGGEDEVIEHLYIVEGEKTREIEQITSQQPVMSCYQTYLTQFQVINWSVKHPTNKRTSKSSLHRPLDLDTPTSEESSSSFEQLSVPTFKVIKQGLTANSLLDRGMQLSGSSSNTPYTPLDKKIVDNTDDETLTEEWTLDQPVAQTKTTAIVEVKGTVDVVLTPLVAEALDRYIEAMVHCASTRHPAAIVDDLHTKVLREAVQNSKTTFSENLSPKQDVRGTKTEHSVIGTTNQGQIQTNVTTKQDNVTIKGLQANVSIPKVNLCLLQASVEESPAAVPSRSVTHVSLVALCFDRIATQVRMNRGVVEETSNNVDPSKTSNFDRYVHASKMQPQSSGSLRSNAGAEKGKEIAAKLNIHRVHGQLRGLDTTDIGTCAITAIPFEKSKVLFTLEELDEFTFVDETDQQAIPDVTRIGPSQEKWGWIMFECGLENLTIKGGRQSGAVLYNSFGIMGKTSVTERGGVLTSNNSSDSPTGSGYNTDVSDDNLPCDRTSPSSDINGNSVSDEQSDGLPALVTLKKGLVALARQWMKFIVVTPAFKGVSLHRPAQPLKPPAAMDQEHEDGLGLDNGGGLQSDTSADGAEFEFDAATVSEHTMLLEGTANRPPPGSSGPVTGAEIMRKLSKTHTHSDSALKIKGIHPYHSLSYTSGDTATDSPVHVGRAGMPVKESPRKESLLSYLTGSFPSLHNLLEGTPQRSSAAVKSSSLTRTGNTVATDMLSEHPLLSEPSSVSFYNWMSNAVGNRGSVVQESPVTKSGHNSLPTGVAPNLPTIPSASDFNTVLSSDQNTLDGTHSQHSTSQDDVAGVEEANQGFPAVQLADAQVVFKPLLSHTGIQSQDTMPLCYRMYFGEHLSFSGTLDCLRADIVDSDTAKDRKGKRARRQGHVNLPPLEFKPALMLETFSISAVVMEKSVCTPQNSTNALSFHDLNKRYYNTFHCNFTISCQSISQHVDMALVRLIHQFSTMIDDIKATQTDIKLSRYTAGSASPTPTFKTRKHRDFRSSDFSRSSRGSLNGGNRVNNAKNKRANNENNKKESRNKNSLGRSERRTSKVSRKGSKDVVDHMTIHMDDSDSITVSEQSEPSAECWQNMYKLLNFYSLISDPTGILEKSSETFGPAGVRSPTEPTCRVVFENEQDNNSLTKTQRKRSLVTSEPQHVTLIVFGIGMVNRTHLEADIGGLTMESELKRIHGSFTLKEKMKDVLHQKMTETCATAHIGGVNIVLLEGITPNIQLEDFPTSPTSTAKQEFLTVVKCSIAKSQALYSAQRGLKTNNAAVFKVGAISINIPQHPATLHSMMVRSSHQLSKQISDLIRQPSTAPQPMKEDIATPLPSEKTPTSVNQTPIETNEFPQLPEGLEKKPIVLKFSAMLDGIAIGAALLPSLKAEYKMGRMRSHGMTGAQTRFTFELPNHRLRFTSKVSATDMSTIPPSASLNLPPVTMSGKYIMEEHDSYSDQVWSIDELPSKQGYYLQGNYLRCVAEVGSFEHNLTTDLLNHLVFVQKVFMKEVNEVIQKVSGGEQPIPLWNEHDGTADGDKPKILLYSLNLQFKVYEEAGSDFHQVAYFKTRIGLRNALREEISGSSDREAVLITLNRPIVYAQPVAFDRAVLFWLNYKAAYDNWNEQRMALHKDIHMATKEVVDMLPGIQQTSAQAFGTLFLQLTVNDLGICLPITNTAQSNHTGDLDTGSALVLTIESTLITACSSESLVSKGHFKNFCIRFADGFETSWDDWKPEIRGDLVMNACVVPDGTYEVCSRTTGQAAAESSSAGTWTLNVLWKMCGIDVHMDPNIGKRLNALGNTLTTLTGEEDIDDIADLNSVNIADLSDEDEVDTMSPTIHTEAIDYRRQGASSSQPGEPRGRKIMKRLVDIRELNEQAKVIDDLKKLGASEGTINQEIQRYQQLESVAVNDIRRDVRKKLRRSSMRAASLKDKWGLGYKPSYNRSKSISASGRPPLKRMERASSRIGETDELPEIRVDAASPGPRVTFNIQDTFPEETELDLLSVTIEGPSHYSSNSEGSCSVFSSPKTTGGFSPSVPFQSEDSRRDDSLSSTSEDSEKDEKDEDRERERFYIYRKASHTSRKKATGFAAVHQLLTERWPTTPVNRSISGPPTERNIDFELDIRVEIDSGKCVLHPTTLLQEHDDISLRR</sequence>
<feature type="compositionally biased region" description="Acidic residues" evidence="1">
    <location>
        <begin position="3314"/>
        <end position="3323"/>
    </location>
</feature>